<dbReference type="FunFam" id="3.20.20.380:FF:000001">
    <property type="entry name" value="Copper homeostasis protein CutC"/>
    <property type="match status" value="1"/>
</dbReference>
<dbReference type="Pfam" id="PF03932">
    <property type="entry name" value="CutC"/>
    <property type="match status" value="1"/>
</dbReference>
<name>A0A8B7P567_HYAAZ</name>
<sequence>MADVEICVDNLESCLAAAEGGCSRIELCSSLAEGGLTPTPAFLVAAKKLISVPIFCMVRCRGGDMVYSDTEAELLLHEAEDLVRAGADGLVFGALRSDGSLDEDLCRRMKAVAGALPCTFHRAFDLLSDPVQQLEKIIALGYSRVLTSGCESTALRGAATIKALVQAADGRIGIMAGAGIKSTNVAEIVASTGVQSVHASARVCRRSSTSVTVNMGSTDDTTRWVCDATEVKKIVSIMNNIQ</sequence>
<gene>
    <name evidence="4" type="primary">LOC108677564</name>
</gene>
<dbReference type="HAMAP" id="MF_00795">
    <property type="entry name" value="CutC"/>
    <property type="match status" value="1"/>
</dbReference>
<dbReference type="Gene3D" id="3.20.20.380">
    <property type="entry name" value="Copper homeostasis (CutC) domain"/>
    <property type="match status" value="1"/>
</dbReference>
<dbReference type="RefSeq" id="XP_018021284.1">
    <property type="nucleotide sequence ID" value="XM_018165795.1"/>
</dbReference>
<dbReference type="GO" id="GO:0005507">
    <property type="term" value="F:copper ion binding"/>
    <property type="evidence" value="ECO:0007669"/>
    <property type="project" value="TreeGrafter"/>
</dbReference>
<dbReference type="KEGG" id="hazt:108677564"/>
<dbReference type="OMA" id="HRAFDQC"/>
<evidence type="ECO:0000313" key="3">
    <source>
        <dbReference type="Proteomes" id="UP000694843"/>
    </source>
</evidence>
<reference evidence="4" key="1">
    <citation type="submission" date="2025-08" db="UniProtKB">
        <authorList>
            <consortium name="RefSeq"/>
        </authorList>
    </citation>
    <scope>IDENTIFICATION</scope>
    <source>
        <tissue evidence="4">Whole organism</tissue>
    </source>
</reference>
<keyword evidence="3" id="KW-1185">Reference proteome</keyword>
<evidence type="ECO:0000256" key="1">
    <source>
        <dbReference type="ARBA" id="ARBA00007768"/>
    </source>
</evidence>
<dbReference type="GeneID" id="108677564"/>
<dbReference type="InterPro" id="IPR036822">
    <property type="entry name" value="CutC-like_dom_sf"/>
</dbReference>
<dbReference type="PANTHER" id="PTHR12598">
    <property type="entry name" value="COPPER HOMEOSTASIS PROTEIN CUTC"/>
    <property type="match status" value="1"/>
</dbReference>
<dbReference type="PANTHER" id="PTHR12598:SF0">
    <property type="entry name" value="COPPER HOMEOSTASIS PROTEIN CUTC HOMOLOG"/>
    <property type="match status" value="1"/>
</dbReference>
<accession>A0A8B7P567</accession>
<dbReference type="Proteomes" id="UP000694843">
    <property type="component" value="Unplaced"/>
</dbReference>
<protein>
    <recommendedName>
        <fullName evidence="2">Copper homeostasis protein cutC homolog</fullName>
    </recommendedName>
</protein>
<dbReference type="AlphaFoldDB" id="A0A8B7P567"/>
<dbReference type="InterPro" id="IPR005627">
    <property type="entry name" value="CutC-like"/>
</dbReference>
<dbReference type="OrthoDB" id="7392499at2759"/>
<dbReference type="SUPFAM" id="SSF110395">
    <property type="entry name" value="CutC-like"/>
    <property type="match status" value="1"/>
</dbReference>
<evidence type="ECO:0000313" key="4">
    <source>
        <dbReference type="RefSeq" id="XP_018021284.1"/>
    </source>
</evidence>
<comment type="similarity">
    <text evidence="1">Belongs to the CutC family.</text>
</comment>
<evidence type="ECO:0000256" key="2">
    <source>
        <dbReference type="ARBA" id="ARBA00019014"/>
    </source>
</evidence>
<organism evidence="3 4">
    <name type="scientific">Hyalella azteca</name>
    <name type="common">Amphipod</name>
    <dbReference type="NCBI Taxonomy" id="294128"/>
    <lineage>
        <taxon>Eukaryota</taxon>
        <taxon>Metazoa</taxon>
        <taxon>Ecdysozoa</taxon>
        <taxon>Arthropoda</taxon>
        <taxon>Crustacea</taxon>
        <taxon>Multicrustacea</taxon>
        <taxon>Malacostraca</taxon>
        <taxon>Eumalacostraca</taxon>
        <taxon>Peracarida</taxon>
        <taxon>Amphipoda</taxon>
        <taxon>Senticaudata</taxon>
        <taxon>Talitrida</taxon>
        <taxon>Talitroidea</taxon>
        <taxon>Hyalellidae</taxon>
        <taxon>Hyalella</taxon>
    </lineage>
</organism>
<proteinExistence type="inferred from homology"/>